<evidence type="ECO:0000313" key="6">
    <source>
        <dbReference type="Ensembl" id="ENSOMEP00000021207.1"/>
    </source>
</evidence>
<dbReference type="GO" id="GO:0004867">
    <property type="term" value="F:serine-type endopeptidase inhibitor activity"/>
    <property type="evidence" value="ECO:0007669"/>
    <property type="project" value="UniProtKB-KW"/>
</dbReference>
<dbReference type="FunFam" id="3.30.497.10:FF:000001">
    <property type="entry name" value="Serine protease inhibitor"/>
    <property type="match status" value="1"/>
</dbReference>
<dbReference type="PROSITE" id="PS00284">
    <property type="entry name" value="SERPIN"/>
    <property type="match status" value="1"/>
</dbReference>
<feature type="signal peptide" evidence="4">
    <location>
        <begin position="1"/>
        <end position="22"/>
    </location>
</feature>
<evidence type="ECO:0000313" key="7">
    <source>
        <dbReference type="Proteomes" id="UP000261560"/>
    </source>
</evidence>
<evidence type="ECO:0000256" key="1">
    <source>
        <dbReference type="ARBA" id="ARBA00022690"/>
    </source>
</evidence>
<dbReference type="GO" id="GO:0007596">
    <property type="term" value="P:blood coagulation"/>
    <property type="evidence" value="ECO:0007669"/>
    <property type="project" value="InterPro"/>
</dbReference>
<dbReference type="InterPro" id="IPR000215">
    <property type="entry name" value="Serpin_fam"/>
</dbReference>
<reference evidence="6" key="2">
    <citation type="submission" date="2025-09" db="UniProtKB">
        <authorList>
            <consortium name="Ensembl"/>
        </authorList>
    </citation>
    <scope>IDENTIFICATION</scope>
</reference>
<dbReference type="InterPro" id="IPR042178">
    <property type="entry name" value="Serpin_sf_1"/>
</dbReference>
<dbReference type="SUPFAM" id="SSF56574">
    <property type="entry name" value="Serpins"/>
    <property type="match status" value="1"/>
</dbReference>
<dbReference type="FunFam" id="2.30.39.10:FF:000035">
    <property type="entry name" value="Serine protease inhibitor (serpin) 16"/>
    <property type="match status" value="1"/>
</dbReference>
<evidence type="ECO:0000259" key="5">
    <source>
        <dbReference type="SMART" id="SM00093"/>
    </source>
</evidence>
<dbReference type="PANTHER" id="PTHR11461">
    <property type="entry name" value="SERINE PROTEASE INHIBITOR, SERPIN"/>
    <property type="match status" value="1"/>
</dbReference>
<dbReference type="PANTHER" id="PTHR11461:SF191">
    <property type="entry name" value="PROTEIN Z-DEPENDENT PROTEASE INHIBITOR"/>
    <property type="match status" value="1"/>
</dbReference>
<dbReference type="Ensembl" id="ENSOMET00000030820.1">
    <property type="protein sequence ID" value="ENSOMEP00000021207.1"/>
    <property type="gene ID" value="ENSOMEG00000023079.1"/>
</dbReference>
<feature type="chain" id="PRO_5017315616" evidence="4">
    <location>
        <begin position="23"/>
        <end position="402"/>
    </location>
</feature>
<keyword evidence="7" id="KW-1185">Reference proteome</keyword>
<dbReference type="PRINTS" id="PR00780">
    <property type="entry name" value="LEUSERPINII"/>
</dbReference>
<feature type="domain" description="Serpin" evidence="5">
    <location>
        <begin position="42"/>
        <end position="399"/>
    </location>
</feature>
<evidence type="ECO:0000256" key="4">
    <source>
        <dbReference type="SAM" id="SignalP"/>
    </source>
</evidence>
<dbReference type="InterPro" id="IPR033835">
    <property type="entry name" value="PZI_serpin_dom"/>
</dbReference>
<keyword evidence="1" id="KW-0646">Protease inhibitor</keyword>
<dbReference type="InterPro" id="IPR036186">
    <property type="entry name" value="Serpin_sf"/>
</dbReference>
<keyword evidence="2" id="KW-0722">Serine protease inhibitor</keyword>
<dbReference type="InterPro" id="IPR042185">
    <property type="entry name" value="Serpin_sf_2"/>
</dbReference>
<reference evidence="6" key="1">
    <citation type="submission" date="2025-08" db="UniProtKB">
        <authorList>
            <consortium name="Ensembl"/>
        </authorList>
    </citation>
    <scope>IDENTIFICATION</scope>
</reference>
<dbReference type="Proteomes" id="UP000261560">
    <property type="component" value="Unplaced"/>
</dbReference>
<dbReference type="GeneTree" id="ENSGT00940000159462"/>
<proteinExistence type="inferred from homology"/>
<protein>
    <submittedName>
        <fullName evidence="6">Protein Z-dependent protease inhibitor-like</fullName>
    </submittedName>
</protein>
<dbReference type="SMART" id="SM00093">
    <property type="entry name" value="SERPIN"/>
    <property type="match status" value="1"/>
</dbReference>
<dbReference type="GO" id="GO:0030195">
    <property type="term" value="P:negative regulation of blood coagulation"/>
    <property type="evidence" value="ECO:0007669"/>
    <property type="project" value="UniProtKB-ARBA"/>
</dbReference>
<evidence type="ECO:0000256" key="3">
    <source>
        <dbReference type="RuleBase" id="RU000411"/>
    </source>
</evidence>
<dbReference type="InterPro" id="IPR023795">
    <property type="entry name" value="Serpin_CS"/>
</dbReference>
<dbReference type="InterPro" id="IPR023796">
    <property type="entry name" value="Serpin_dom"/>
</dbReference>
<dbReference type="Gene3D" id="2.30.39.10">
    <property type="entry name" value="Alpha-1-antitrypsin, domain 1"/>
    <property type="match status" value="1"/>
</dbReference>
<comment type="similarity">
    <text evidence="3">Belongs to the serpin family.</text>
</comment>
<dbReference type="Pfam" id="PF00079">
    <property type="entry name" value="Serpin"/>
    <property type="match status" value="1"/>
</dbReference>
<dbReference type="Gene3D" id="3.30.497.10">
    <property type="entry name" value="Antithrombin, subunit I, domain 2"/>
    <property type="match status" value="1"/>
</dbReference>
<dbReference type="GO" id="GO:0005615">
    <property type="term" value="C:extracellular space"/>
    <property type="evidence" value="ECO:0007669"/>
    <property type="project" value="InterPro"/>
</dbReference>
<keyword evidence="4" id="KW-0732">Signal</keyword>
<dbReference type="AlphaFoldDB" id="A0A3B3CTM1"/>
<name>A0A3B3CTM1_ORYME</name>
<dbReference type="CDD" id="cd02055">
    <property type="entry name" value="serpinA10_PZI"/>
    <property type="match status" value="1"/>
</dbReference>
<dbReference type="STRING" id="30732.ENSOMEP00000021207"/>
<accession>A0A3B3CTM1</accession>
<organism evidence="6 7">
    <name type="scientific">Oryzias melastigma</name>
    <name type="common">Marine medaka</name>
    <dbReference type="NCBI Taxonomy" id="30732"/>
    <lineage>
        <taxon>Eukaryota</taxon>
        <taxon>Metazoa</taxon>
        <taxon>Chordata</taxon>
        <taxon>Craniata</taxon>
        <taxon>Vertebrata</taxon>
        <taxon>Euteleostomi</taxon>
        <taxon>Actinopterygii</taxon>
        <taxon>Neopterygii</taxon>
        <taxon>Teleostei</taxon>
        <taxon>Neoteleostei</taxon>
        <taxon>Acanthomorphata</taxon>
        <taxon>Ovalentaria</taxon>
        <taxon>Atherinomorphae</taxon>
        <taxon>Beloniformes</taxon>
        <taxon>Adrianichthyidae</taxon>
        <taxon>Oryziinae</taxon>
        <taxon>Oryzias</taxon>
    </lineage>
</organism>
<dbReference type="GO" id="GO:0045861">
    <property type="term" value="P:negative regulation of proteolysis"/>
    <property type="evidence" value="ECO:0007669"/>
    <property type="project" value="UniProtKB-ARBA"/>
</dbReference>
<sequence>MVIHRIKMQIFALLCFIVPVHSSQLPNATIMDLSYKNMDFAMNLYREIANYHDKNIFYSPLSVSTSFAALLMATDGITHKEILKVCNLEQLEVDDQPQLIPRLFQNLQDNITHNGSLQVEQSMALFIRQHFEVEKTFEDDLKNFFQADINVLDFGNTKETIKSINDYVRQKTADKVPEMISSLNAMTQLLLINTIFFQGAWQMPFNPNFTDNAPFHIDNYNIVQVPMMFVEDRFYTMEDEPLGARVLKLPYKGGVSMLILLPNENTDYTMIDDEISATMFLNWISKLEKRKLEVRMPRFHLEQSYLLHNILPNMGLKSLFTDSADLTKLSKNEDLTLSEVLHKAVIEVDEVGTTAAASTAAHITTHSLSMQFFINRPFFCFIYHEETKSLLFMGRVINPTKN</sequence>
<evidence type="ECO:0000256" key="2">
    <source>
        <dbReference type="ARBA" id="ARBA00022900"/>
    </source>
</evidence>
<dbReference type="PaxDb" id="30732-ENSOMEP00000021207"/>